<keyword evidence="6 8" id="KW-1015">Disulfide bond</keyword>
<gene>
    <name evidence="10" type="ORF">HHI36_013899</name>
</gene>
<dbReference type="InterPro" id="IPR008597">
    <property type="entry name" value="Invert_lysozyme"/>
</dbReference>
<comment type="catalytic activity">
    <reaction evidence="1">
        <text>Hydrolysis of (1-&gt;4)-beta-linkages between N-acetylmuramic acid and N-acetyl-D-glucosamine residues in a peptidoglycan and between N-acetyl-D-glucosamine residues in chitodextrins.</text>
        <dbReference type="EC" id="3.2.1.17"/>
    </reaction>
</comment>
<dbReference type="EMBL" id="JABFTP020000062">
    <property type="protein sequence ID" value="KAL3272417.1"/>
    <property type="molecule type" value="Genomic_DNA"/>
</dbReference>
<evidence type="ECO:0000256" key="8">
    <source>
        <dbReference type="PIRSR" id="PIRSR608597-3"/>
    </source>
</evidence>
<keyword evidence="3" id="KW-0929">Antimicrobial</keyword>
<keyword evidence="5" id="KW-0378">Hydrolase</keyword>
<dbReference type="GO" id="GO:0003796">
    <property type="term" value="F:lysozyme activity"/>
    <property type="evidence" value="ECO:0007669"/>
    <property type="project" value="UniProtKB-EC"/>
</dbReference>
<comment type="caution">
    <text evidence="10">The sequence shown here is derived from an EMBL/GenBank/DDBJ whole genome shotgun (WGS) entry which is preliminary data.</text>
</comment>
<keyword evidence="7" id="KW-0326">Glycosidase</keyword>
<sequence>MKNFLFIVLSAFVLSIVMNLNGQELTNLVNLDQYCFRCLCHAATKCNLSFGCVQGYCGPFKISKIYWKDAGELTLPDDDKVRAGAYEDCAISYGCAQRIVTNYFIKYARDCNGDGVTDCNDYSMINFNGGYQCRTALNNSEPGRAWLERYNTCNPVRH</sequence>
<feature type="disulfide bond" evidence="8">
    <location>
        <begin position="40"/>
        <end position="46"/>
    </location>
</feature>
<evidence type="ECO:0000313" key="10">
    <source>
        <dbReference type="EMBL" id="KAL3272417.1"/>
    </source>
</evidence>
<keyword evidence="4" id="KW-0081">Bacteriolytic enzyme</keyword>
<dbReference type="Pfam" id="PF05497">
    <property type="entry name" value="Destabilase"/>
    <property type="match status" value="1"/>
</dbReference>
<name>A0ABD2N1J4_9CUCU</name>
<accession>A0ABD2N1J4</accession>
<evidence type="ECO:0000256" key="6">
    <source>
        <dbReference type="ARBA" id="ARBA00023157"/>
    </source>
</evidence>
<dbReference type="PANTHER" id="PTHR11195:SF13">
    <property type="entry name" value="INVERTEBRATE-TYPE LYSOZYME 2-RELATED"/>
    <property type="match status" value="1"/>
</dbReference>
<evidence type="ECO:0000256" key="5">
    <source>
        <dbReference type="ARBA" id="ARBA00022801"/>
    </source>
</evidence>
<evidence type="ECO:0000313" key="11">
    <source>
        <dbReference type="Proteomes" id="UP001516400"/>
    </source>
</evidence>
<dbReference type="AlphaFoldDB" id="A0ABD2N1J4"/>
<keyword evidence="9" id="KW-0732">Signal</keyword>
<evidence type="ECO:0000256" key="3">
    <source>
        <dbReference type="ARBA" id="ARBA00022529"/>
    </source>
</evidence>
<dbReference type="FunFam" id="1.10.530.10:FF:000019">
    <property type="entry name" value="lysozyme"/>
    <property type="match status" value="1"/>
</dbReference>
<dbReference type="CDD" id="cd16890">
    <property type="entry name" value="lyz_i"/>
    <property type="match status" value="1"/>
</dbReference>
<dbReference type="GO" id="GO:0042742">
    <property type="term" value="P:defense response to bacterium"/>
    <property type="evidence" value="ECO:0007669"/>
    <property type="project" value="UniProtKB-KW"/>
</dbReference>
<dbReference type="PROSITE" id="PS51909">
    <property type="entry name" value="LYSOZYME_I"/>
    <property type="match status" value="1"/>
</dbReference>
<evidence type="ECO:0000256" key="4">
    <source>
        <dbReference type="ARBA" id="ARBA00022638"/>
    </source>
</evidence>
<feature type="disulfide bond" evidence="8">
    <location>
        <begin position="89"/>
        <end position="95"/>
    </location>
</feature>
<evidence type="ECO:0000256" key="7">
    <source>
        <dbReference type="ARBA" id="ARBA00023295"/>
    </source>
</evidence>
<organism evidence="10 11">
    <name type="scientific">Cryptolaemus montrouzieri</name>
    <dbReference type="NCBI Taxonomy" id="559131"/>
    <lineage>
        <taxon>Eukaryota</taxon>
        <taxon>Metazoa</taxon>
        <taxon>Ecdysozoa</taxon>
        <taxon>Arthropoda</taxon>
        <taxon>Hexapoda</taxon>
        <taxon>Insecta</taxon>
        <taxon>Pterygota</taxon>
        <taxon>Neoptera</taxon>
        <taxon>Endopterygota</taxon>
        <taxon>Coleoptera</taxon>
        <taxon>Polyphaga</taxon>
        <taxon>Cucujiformia</taxon>
        <taxon>Coccinelloidea</taxon>
        <taxon>Coccinellidae</taxon>
        <taxon>Scymninae</taxon>
        <taxon>Scymnini</taxon>
        <taxon>Cryptolaemus</taxon>
    </lineage>
</organism>
<dbReference type="Proteomes" id="UP001516400">
    <property type="component" value="Unassembled WGS sequence"/>
</dbReference>
<dbReference type="PANTHER" id="PTHR11195">
    <property type="entry name" value="DESTABILASE-RELATED"/>
    <property type="match status" value="1"/>
</dbReference>
<keyword evidence="11" id="KW-1185">Reference proteome</keyword>
<feature type="disulfide bond" evidence="8">
    <location>
        <begin position="35"/>
        <end position="119"/>
    </location>
</feature>
<dbReference type="GO" id="GO:0031640">
    <property type="term" value="P:killing of cells of another organism"/>
    <property type="evidence" value="ECO:0007669"/>
    <property type="project" value="UniProtKB-KW"/>
</dbReference>
<feature type="chain" id="PRO_5044864699" description="lysozyme" evidence="9">
    <location>
        <begin position="23"/>
        <end position="158"/>
    </location>
</feature>
<feature type="signal peptide" evidence="9">
    <location>
        <begin position="1"/>
        <end position="22"/>
    </location>
</feature>
<evidence type="ECO:0000256" key="9">
    <source>
        <dbReference type="SAM" id="SignalP"/>
    </source>
</evidence>
<reference evidence="10 11" key="1">
    <citation type="journal article" date="2021" name="BMC Biol.">
        <title>Horizontally acquired antibacterial genes associated with adaptive radiation of ladybird beetles.</title>
        <authorList>
            <person name="Li H.S."/>
            <person name="Tang X.F."/>
            <person name="Huang Y.H."/>
            <person name="Xu Z.Y."/>
            <person name="Chen M.L."/>
            <person name="Du X.Y."/>
            <person name="Qiu B.Y."/>
            <person name="Chen P.T."/>
            <person name="Zhang W."/>
            <person name="Slipinski A."/>
            <person name="Escalona H.E."/>
            <person name="Waterhouse R.M."/>
            <person name="Zwick A."/>
            <person name="Pang H."/>
        </authorList>
    </citation>
    <scope>NUCLEOTIDE SEQUENCE [LARGE SCALE GENOMIC DNA]</scope>
    <source>
        <strain evidence="10">SYSU2018</strain>
    </source>
</reference>
<dbReference type="EC" id="3.2.1.17" evidence="2"/>
<proteinExistence type="predicted"/>
<feature type="disulfide bond" evidence="8">
    <location>
        <begin position="52"/>
        <end position="57"/>
    </location>
</feature>
<evidence type="ECO:0000256" key="2">
    <source>
        <dbReference type="ARBA" id="ARBA00012732"/>
    </source>
</evidence>
<protein>
    <recommendedName>
        <fullName evidence="2">lysozyme</fullName>
        <ecNumber evidence="2">3.2.1.17</ecNumber>
    </recommendedName>
</protein>
<dbReference type="Gene3D" id="1.10.530.10">
    <property type="match status" value="1"/>
</dbReference>
<evidence type="ECO:0000256" key="1">
    <source>
        <dbReference type="ARBA" id="ARBA00000632"/>
    </source>
</evidence>